<feature type="region of interest" description="Disordered" evidence="1">
    <location>
        <begin position="444"/>
        <end position="463"/>
    </location>
</feature>
<feature type="compositionally biased region" description="Basic and acidic residues" evidence="1">
    <location>
        <begin position="562"/>
        <end position="584"/>
    </location>
</feature>
<gene>
    <name evidence="2" type="ORF">NQ318_022362</name>
</gene>
<organism evidence="2 3">
    <name type="scientific">Aromia moschata</name>
    <dbReference type="NCBI Taxonomy" id="1265417"/>
    <lineage>
        <taxon>Eukaryota</taxon>
        <taxon>Metazoa</taxon>
        <taxon>Ecdysozoa</taxon>
        <taxon>Arthropoda</taxon>
        <taxon>Hexapoda</taxon>
        <taxon>Insecta</taxon>
        <taxon>Pterygota</taxon>
        <taxon>Neoptera</taxon>
        <taxon>Endopterygota</taxon>
        <taxon>Coleoptera</taxon>
        <taxon>Polyphaga</taxon>
        <taxon>Cucujiformia</taxon>
        <taxon>Chrysomeloidea</taxon>
        <taxon>Cerambycidae</taxon>
        <taxon>Cerambycinae</taxon>
        <taxon>Callichromatini</taxon>
        <taxon>Aromia</taxon>
    </lineage>
</organism>
<evidence type="ECO:0000313" key="2">
    <source>
        <dbReference type="EMBL" id="KAJ8959105.1"/>
    </source>
</evidence>
<keyword evidence="3" id="KW-1185">Reference proteome</keyword>
<dbReference type="EMBL" id="JAPWTK010000014">
    <property type="protein sequence ID" value="KAJ8959105.1"/>
    <property type="molecule type" value="Genomic_DNA"/>
</dbReference>
<feature type="compositionally biased region" description="Acidic residues" evidence="1">
    <location>
        <begin position="549"/>
        <end position="561"/>
    </location>
</feature>
<proteinExistence type="predicted"/>
<evidence type="ECO:0000256" key="1">
    <source>
        <dbReference type="SAM" id="MobiDB-lite"/>
    </source>
</evidence>
<feature type="compositionally biased region" description="Basic and acidic residues" evidence="1">
    <location>
        <begin position="55"/>
        <end position="88"/>
    </location>
</feature>
<dbReference type="AlphaFoldDB" id="A0AAV8Z5T4"/>
<sequence length="591" mass="66356">MTRTRIRSRLRVSCTARGSANRRRPSPNRRRGAVGLRAGRALIAAEAPRTQSTGPDREIERYRIGPGREIEDHKAGPDREIGGHKAGRDQGTGGHKADRGQGTGNCRGDRGPGRGARRAGRGRRVFRLRGMREILGKSNRGERSRSRERSWERRDEKKRPEYRESSYERDMRGRERVRTVADLPWERGKPFRHQYEDYYKPPPIMRDVTRKPVIIPDVPVMPVHPPENDDDGEVNVVDVLRLLTALEERLGSLGPKVIDLLAQALALEKKEANGSETLLDSDINCVLFETAKEKLKGQLLAGLVDVVQERAFKKAIKKIATLLHMASQRKRQRERLLPKASPVTVPGVGAVDKAAIAKQIATALIMQGKTDVTQQELEQLINAVVGMAEASKNSNRPMTTATFLQQLSDGTASMNSDGKHKESEEKIIIPTQCKKPEVVELEKLTEPLTPSPGKGSAGNMENLSDSDLQTLLQNFKDLSTDEQHNLINYLKKLEAHEPERVERLRKFVNLESSLKIKDEEGEDSKEAKPKLGKESPFSNRLSSVNPTVEEPEQVVSDDENNEEKQQKKPDEKEKPAKIDSEGTRTIRSRTW</sequence>
<accession>A0AAV8Z5T4</accession>
<reference evidence="2" key="1">
    <citation type="journal article" date="2023" name="Insect Mol. Biol.">
        <title>Genome sequencing provides insights into the evolution of gene families encoding plant cell wall-degrading enzymes in longhorned beetles.</title>
        <authorList>
            <person name="Shin N.R."/>
            <person name="Okamura Y."/>
            <person name="Kirsch R."/>
            <person name="Pauchet Y."/>
        </authorList>
    </citation>
    <scope>NUCLEOTIDE SEQUENCE</scope>
    <source>
        <strain evidence="2">AMC_N1</strain>
    </source>
</reference>
<dbReference type="Proteomes" id="UP001162162">
    <property type="component" value="Unassembled WGS sequence"/>
</dbReference>
<evidence type="ECO:0000313" key="3">
    <source>
        <dbReference type="Proteomes" id="UP001162162"/>
    </source>
</evidence>
<feature type="compositionally biased region" description="Basic residues" evidence="1">
    <location>
        <begin position="115"/>
        <end position="129"/>
    </location>
</feature>
<comment type="caution">
    <text evidence="2">The sequence shown here is derived from an EMBL/GenBank/DDBJ whole genome shotgun (WGS) entry which is preliminary data.</text>
</comment>
<protein>
    <submittedName>
        <fullName evidence="2">Uncharacterized protein</fullName>
    </submittedName>
</protein>
<feature type="compositionally biased region" description="Polar residues" evidence="1">
    <location>
        <begin position="536"/>
        <end position="546"/>
    </location>
</feature>
<feature type="compositionally biased region" description="Basic residues" evidence="1">
    <location>
        <begin position="20"/>
        <end position="32"/>
    </location>
</feature>
<feature type="region of interest" description="Disordered" evidence="1">
    <location>
        <begin position="14"/>
        <end position="173"/>
    </location>
</feature>
<feature type="compositionally biased region" description="Basic and acidic residues" evidence="1">
    <location>
        <begin position="130"/>
        <end position="173"/>
    </location>
</feature>
<name>A0AAV8Z5T4_9CUCU</name>
<feature type="compositionally biased region" description="Low complexity" evidence="1">
    <location>
        <begin position="33"/>
        <end position="49"/>
    </location>
</feature>
<feature type="compositionally biased region" description="Basic and acidic residues" evidence="1">
    <location>
        <begin position="519"/>
        <end position="533"/>
    </location>
</feature>
<feature type="region of interest" description="Disordered" evidence="1">
    <location>
        <begin position="519"/>
        <end position="591"/>
    </location>
</feature>